<dbReference type="InterPro" id="IPR053227">
    <property type="entry name" value="TRPL-trafficking_regulator"/>
</dbReference>
<dbReference type="SUPFAM" id="SSF52540">
    <property type="entry name" value="P-loop containing nucleoside triphosphate hydrolases"/>
    <property type="match status" value="1"/>
</dbReference>
<proteinExistence type="predicted"/>
<protein>
    <recommendedName>
        <fullName evidence="1">NadR/Ttd14 AAA domain-containing protein</fullName>
    </recommendedName>
</protein>
<accession>A0A1F7UUK7</accession>
<dbReference type="GO" id="GO:0070300">
    <property type="term" value="F:phosphatidic acid binding"/>
    <property type="evidence" value="ECO:0007669"/>
    <property type="project" value="TreeGrafter"/>
</dbReference>
<gene>
    <name evidence="2" type="ORF">A3B21_00275</name>
</gene>
<dbReference type="PANTHER" id="PTHR34932:SF1">
    <property type="entry name" value="TRPL TRANSLOCATION DEFECT PROTEIN 14"/>
    <property type="match status" value="1"/>
</dbReference>
<organism evidence="2 3">
    <name type="scientific">Candidatus Uhrbacteria bacterium RIFCSPLOWO2_01_FULL_47_24</name>
    <dbReference type="NCBI Taxonomy" id="1802401"/>
    <lineage>
        <taxon>Bacteria</taxon>
        <taxon>Candidatus Uhriibacteriota</taxon>
    </lineage>
</organism>
<feature type="domain" description="NadR/Ttd14 AAA" evidence="1">
    <location>
        <begin position="15"/>
        <end position="197"/>
    </location>
</feature>
<evidence type="ECO:0000313" key="3">
    <source>
        <dbReference type="Proteomes" id="UP000176897"/>
    </source>
</evidence>
<dbReference type="PANTHER" id="PTHR34932">
    <property type="entry name" value="TRPL TRANSLOCATION DEFECT PROTEIN 14"/>
    <property type="match status" value="1"/>
</dbReference>
<dbReference type="GO" id="GO:0035091">
    <property type="term" value="F:phosphatidylinositol binding"/>
    <property type="evidence" value="ECO:0007669"/>
    <property type="project" value="TreeGrafter"/>
</dbReference>
<reference evidence="2 3" key="1">
    <citation type="journal article" date="2016" name="Nat. Commun.">
        <title>Thousands of microbial genomes shed light on interconnected biogeochemical processes in an aquifer system.</title>
        <authorList>
            <person name="Anantharaman K."/>
            <person name="Brown C.T."/>
            <person name="Hug L.A."/>
            <person name="Sharon I."/>
            <person name="Castelle C.J."/>
            <person name="Probst A.J."/>
            <person name="Thomas B.C."/>
            <person name="Singh A."/>
            <person name="Wilkins M.J."/>
            <person name="Karaoz U."/>
            <person name="Brodie E.L."/>
            <person name="Williams K.H."/>
            <person name="Hubbard S.S."/>
            <person name="Banfield J.F."/>
        </authorList>
    </citation>
    <scope>NUCLEOTIDE SEQUENCE [LARGE SCALE GENOMIC DNA]</scope>
</reference>
<dbReference type="Proteomes" id="UP000176897">
    <property type="component" value="Unassembled WGS sequence"/>
</dbReference>
<dbReference type="Pfam" id="PF13521">
    <property type="entry name" value="AAA_28"/>
    <property type="match status" value="1"/>
</dbReference>
<dbReference type="GO" id="GO:0005525">
    <property type="term" value="F:GTP binding"/>
    <property type="evidence" value="ECO:0007669"/>
    <property type="project" value="TreeGrafter"/>
</dbReference>
<name>A0A1F7UUK7_9BACT</name>
<evidence type="ECO:0000313" key="2">
    <source>
        <dbReference type="EMBL" id="OGL81347.1"/>
    </source>
</evidence>
<comment type="caution">
    <text evidence="2">The sequence shown here is derived from an EMBL/GenBank/DDBJ whole genome shotgun (WGS) entry which is preliminary data.</text>
</comment>
<dbReference type="EMBL" id="MGEJ01000007">
    <property type="protein sequence ID" value="OGL81347.1"/>
    <property type="molecule type" value="Genomic_DNA"/>
</dbReference>
<dbReference type="InterPro" id="IPR038727">
    <property type="entry name" value="NadR/Ttd14_AAA_dom"/>
</dbReference>
<evidence type="ECO:0000259" key="1">
    <source>
        <dbReference type="Pfam" id="PF13521"/>
    </source>
</evidence>
<dbReference type="AlphaFoldDB" id="A0A1F7UUK7"/>
<dbReference type="InterPro" id="IPR027417">
    <property type="entry name" value="P-loop_NTPase"/>
</dbReference>
<sequence length="215" mass="24511">MKKVKKSQAMTKIPRIVFTGGPCAGKTTTINYVGKKLKELGFHCVLPAEVSAILIDAALLPNKIRPLRYGPFERAYVKTQLFWESIFDKMAQEAEGDKKIIIFDRGVIDLAAYMPVPEFNAIIKKHGWNFEELRDSYDLVVHMVTAAEGAEKFYNLDMPARYAGLEEARWNEKNLRAIWQGHPNIRIIENPASFEQKMKHAFEAVCSFLKLAYPS</sequence>
<dbReference type="Gene3D" id="3.40.50.300">
    <property type="entry name" value="P-loop containing nucleotide triphosphate hydrolases"/>
    <property type="match status" value="1"/>
</dbReference>
<dbReference type="STRING" id="1802401.A3B21_00275"/>